<dbReference type="InterPro" id="IPR058192">
    <property type="entry name" value="WHD_ROQ1-like"/>
</dbReference>
<sequence>MKHVDYVTRLLSICGYAAEIGVTVLVEKSLIVISNGYIKIHELLEQMGRELVRQQAVNKPSDRLLLWDPQDICDLLSEMSLNLSQVSEVFASERAFEGFGNLKLLNFYDLSYDGETRVHLPNGLSYLPRKLRYLRWDGYPLKTLPSRFHPEFLVELCMSNSYLEKLWNGIQPLRNLKKMDLSRCRYLIEVPDLSKATNLEELNLSYCQRLVEVTPSIKNLQRLSCFYLTNCIQLKNVPSGTALKSLETVGMSGCSSLMHFPEISWSTRRLYLNGTEIEELPSSISRLSCLVELDMSDCERLRTLPSSVRHLVSLKSMNLEGCKQLENLLDTLQDLSSLETLEVSGCLNINEFPC</sequence>
<dbReference type="PANTHER" id="PTHR11017">
    <property type="entry name" value="LEUCINE-RICH REPEAT-CONTAINING PROTEIN"/>
    <property type="match status" value="1"/>
</dbReference>
<dbReference type="InterPro" id="IPR001611">
    <property type="entry name" value="Leu-rich_rpt"/>
</dbReference>
<dbReference type="SUPFAM" id="SSF52058">
    <property type="entry name" value="L domain-like"/>
    <property type="match status" value="1"/>
</dbReference>
<evidence type="ECO:0000256" key="3">
    <source>
        <dbReference type="ARBA" id="ARBA00022821"/>
    </source>
</evidence>
<dbReference type="Gene3D" id="3.80.10.10">
    <property type="entry name" value="Ribonuclease Inhibitor"/>
    <property type="match status" value="2"/>
</dbReference>
<dbReference type="PANTHER" id="PTHR11017:SF574">
    <property type="entry name" value="ADP-RIBOSYL CYCLASE_CYCLIC ADP-RIBOSE HYDROLASE"/>
    <property type="match status" value="1"/>
</dbReference>
<dbReference type="FunFam" id="3.80.10.10:FF:000386">
    <property type="entry name" value="Disease resistance protein RPS4"/>
    <property type="match status" value="1"/>
</dbReference>
<evidence type="ECO:0000259" key="5">
    <source>
        <dbReference type="Pfam" id="PF23286"/>
    </source>
</evidence>
<keyword evidence="2" id="KW-0677">Repeat</keyword>
<dbReference type="InterPro" id="IPR032675">
    <property type="entry name" value="LRR_dom_sf"/>
</dbReference>
<keyword evidence="7" id="KW-1185">Reference proteome</keyword>
<dbReference type="InterPro" id="IPR036390">
    <property type="entry name" value="WH_DNA-bd_sf"/>
</dbReference>
<gene>
    <name evidence="6" type="ORF">MERR_LOCUS48701</name>
</gene>
<protein>
    <recommendedName>
        <fullName evidence="8">TIR domain-containing protein</fullName>
    </recommendedName>
</protein>
<feature type="domain" description="Disease resistance protein RPS4B/Roq1-like leucine-rich repeats" evidence="5">
    <location>
        <begin position="243"/>
        <end position="329"/>
    </location>
</feature>
<evidence type="ECO:0000259" key="4">
    <source>
        <dbReference type="Pfam" id="PF23282"/>
    </source>
</evidence>
<proteinExistence type="predicted"/>
<reference evidence="6" key="1">
    <citation type="submission" date="2020-01" db="EMBL/GenBank/DDBJ databases">
        <authorList>
            <person name="Mishra B."/>
        </authorList>
    </citation>
    <scope>NUCLEOTIDE SEQUENCE [LARGE SCALE GENOMIC DNA]</scope>
</reference>
<dbReference type="AlphaFoldDB" id="A0A6D2LB38"/>
<evidence type="ECO:0000256" key="1">
    <source>
        <dbReference type="ARBA" id="ARBA00022614"/>
    </source>
</evidence>
<dbReference type="OrthoDB" id="1217440at2759"/>
<keyword evidence="1" id="KW-0433">Leucine-rich repeat</keyword>
<name>A0A6D2LB38_9BRAS</name>
<dbReference type="Pfam" id="PF00560">
    <property type="entry name" value="LRR_1"/>
    <property type="match status" value="1"/>
</dbReference>
<evidence type="ECO:0000256" key="2">
    <source>
        <dbReference type="ARBA" id="ARBA00022737"/>
    </source>
</evidence>
<dbReference type="Pfam" id="PF23282">
    <property type="entry name" value="WHD_ROQ1"/>
    <property type="match status" value="1"/>
</dbReference>
<evidence type="ECO:0000313" key="6">
    <source>
        <dbReference type="EMBL" id="CAA7061465.1"/>
    </source>
</evidence>
<evidence type="ECO:0000313" key="7">
    <source>
        <dbReference type="Proteomes" id="UP000467841"/>
    </source>
</evidence>
<dbReference type="EMBL" id="CACVBM020001873">
    <property type="protein sequence ID" value="CAA7061465.1"/>
    <property type="molecule type" value="Genomic_DNA"/>
</dbReference>
<keyword evidence="3" id="KW-0611">Plant defense</keyword>
<comment type="caution">
    <text evidence="6">The sequence shown here is derived from an EMBL/GenBank/DDBJ whole genome shotgun (WGS) entry which is preliminary data.</text>
</comment>
<feature type="domain" description="Disease resistance protein Roq1-like winged-helix" evidence="4">
    <location>
        <begin position="3"/>
        <end position="55"/>
    </location>
</feature>
<accession>A0A6D2LB38</accession>
<dbReference type="SUPFAM" id="SSF46785">
    <property type="entry name" value="Winged helix' DNA-binding domain"/>
    <property type="match status" value="1"/>
</dbReference>
<dbReference type="InterPro" id="IPR058546">
    <property type="entry name" value="RPS4B/Roq1-like_LRR"/>
</dbReference>
<evidence type="ECO:0008006" key="8">
    <source>
        <dbReference type="Google" id="ProtNLM"/>
    </source>
</evidence>
<organism evidence="6 7">
    <name type="scientific">Microthlaspi erraticum</name>
    <dbReference type="NCBI Taxonomy" id="1685480"/>
    <lineage>
        <taxon>Eukaryota</taxon>
        <taxon>Viridiplantae</taxon>
        <taxon>Streptophyta</taxon>
        <taxon>Embryophyta</taxon>
        <taxon>Tracheophyta</taxon>
        <taxon>Spermatophyta</taxon>
        <taxon>Magnoliopsida</taxon>
        <taxon>eudicotyledons</taxon>
        <taxon>Gunneridae</taxon>
        <taxon>Pentapetalae</taxon>
        <taxon>rosids</taxon>
        <taxon>malvids</taxon>
        <taxon>Brassicales</taxon>
        <taxon>Brassicaceae</taxon>
        <taxon>Coluteocarpeae</taxon>
        <taxon>Microthlaspi</taxon>
    </lineage>
</organism>
<dbReference type="GO" id="GO:0006952">
    <property type="term" value="P:defense response"/>
    <property type="evidence" value="ECO:0007669"/>
    <property type="project" value="InterPro"/>
</dbReference>
<dbReference type="Pfam" id="PF23286">
    <property type="entry name" value="LRR_13"/>
    <property type="match status" value="1"/>
</dbReference>
<dbReference type="InterPro" id="IPR044974">
    <property type="entry name" value="Disease_R_plants"/>
</dbReference>
<dbReference type="Proteomes" id="UP000467841">
    <property type="component" value="Unassembled WGS sequence"/>
</dbReference>